<dbReference type="RefSeq" id="WP_381512291.1">
    <property type="nucleotide sequence ID" value="NZ_JBHUEL010000004.1"/>
</dbReference>
<evidence type="ECO:0000256" key="1">
    <source>
        <dbReference type="SAM" id="SignalP"/>
    </source>
</evidence>
<name>A0ABW4MBA0_9SPHN</name>
<dbReference type="Pfam" id="PF04402">
    <property type="entry name" value="SIMPL"/>
    <property type="match status" value="1"/>
</dbReference>
<dbReference type="PANTHER" id="PTHR34387:SF2">
    <property type="entry name" value="SLR1258 PROTEIN"/>
    <property type="match status" value="1"/>
</dbReference>
<dbReference type="Proteomes" id="UP001597215">
    <property type="component" value="Unassembled WGS sequence"/>
</dbReference>
<evidence type="ECO:0000313" key="2">
    <source>
        <dbReference type="EMBL" id="MFD1766321.1"/>
    </source>
</evidence>
<keyword evidence="3" id="KW-1185">Reference proteome</keyword>
<dbReference type="PANTHER" id="PTHR34387">
    <property type="entry name" value="SLR1258 PROTEIN"/>
    <property type="match status" value="1"/>
</dbReference>
<dbReference type="Gene3D" id="3.30.70.2970">
    <property type="entry name" value="Protein of unknown function (DUF541), domain 2"/>
    <property type="match status" value="1"/>
</dbReference>
<protein>
    <submittedName>
        <fullName evidence="2">SIMPL domain-containing protein</fullName>
    </submittedName>
</protein>
<sequence length="225" mass="23798">MRNSIACLALALSVPGAVSAQSVNYQSQLLLGEVVLNISGSGSYTQRGNIAYLSGQMVSDAASAADAEAMNQQNYELLVSSLGALGVGPTQIRKLKLDSKSPPTAGQVRSVWQVYVELYDQSRMGEIISALEGGEVRSIQPAQYDVTDRTALMTFARQRAIDDAKRQADAYATALTMVVRRITRIDETASGISTNSGTEGDVVATANVKIDFVLGPMFSPGSGTP</sequence>
<dbReference type="Gene3D" id="3.30.110.170">
    <property type="entry name" value="Protein of unknown function (DUF541), domain 1"/>
    <property type="match status" value="1"/>
</dbReference>
<gene>
    <name evidence="2" type="ORF">ACFSAG_05640</name>
</gene>
<feature type="signal peptide" evidence="1">
    <location>
        <begin position="1"/>
        <end position="20"/>
    </location>
</feature>
<proteinExistence type="predicted"/>
<accession>A0ABW4MBA0</accession>
<dbReference type="InterPro" id="IPR007497">
    <property type="entry name" value="SIMPL/DUF541"/>
</dbReference>
<comment type="caution">
    <text evidence="2">The sequence shown here is derived from an EMBL/GenBank/DDBJ whole genome shotgun (WGS) entry which is preliminary data.</text>
</comment>
<dbReference type="InterPro" id="IPR052022">
    <property type="entry name" value="26kDa_periplasmic_antigen"/>
</dbReference>
<dbReference type="EMBL" id="JBHUEL010000004">
    <property type="protein sequence ID" value="MFD1766321.1"/>
    <property type="molecule type" value="Genomic_DNA"/>
</dbReference>
<evidence type="ECO:0000313" key="3">
    <source>
        <dbReference type="Proteomes" id="UP001597215"/>
    </source>
</evidence>
<keyword evidence="1" id="KW-0732">Signal</keyword>
<reference evidence="3" key="1">
    <citation type="journal article" date="2019" name="Int. J. Syst. Evol. Microbiol.">
        <title>The Global Catalogue of Microorganisms (GCM) 10K type strain sequencing project: providing services to taxonomists for standard genome sequencing and annotation.</title>
        <authorList>
            <consortium name="The Broad Institute Genomics Platform"/>
            <consortium name="The Broad Institute Genome Sequencing Center for Infectious Disease"/>
            <person name="Wu L."/>
            <person name="Ma J."/>
        </authorList>
    </citation>
    <scope>NUCLEOTIDE SEQUENCE [LARGE SCALE GENOMIC DNA]</scope>
    <source>
        <strain evidence="3">CGMCC 1.12449</strain>
    </source>
</reference>
<organism evidence="2 3">
    <name type="scientific">Sphingorhabdus buctiana</name>
    <dbReference type="NCBI Taxonomy" id="1508805"/>
    <lineage>
        <taxon>Bacteria</taxon>
        <taxon>Pseudomonadati</taxon>
        <taxon>Pseudomonadota</taxon>
        <taxon>Alphaproteobacteria</taxon>
        <taxon>Sphingomonadales</taxon>
        <taxon>Sphingomonadaceae</taxon>
        <taxon>Sphingorhabdus</taxon>
    </lineage>
</organism>
<feature type="chain" id="PRO_5045733133" evidence="1">
    <location>
        <begin position="21"/>
        <end position="225"/>
    </location>
</feature>